<accession>A0A3Q9V0V1</accession>
<dbReference type="Gene3D" id="2.80.10.50">
    <property type="match status" value="1"/>
</dbReference>
<feature type="signal peptide" evidence="5">
    <location>
        <begin position="1"/>
        <end position="19"/>
    </location>
</feature>
<dbReference type="InterPro" id="IPR000772">
    <property type="entry name" value="Ricin_B_lectin"/>
</dbReference>
<keyword evidence="2 4" id="KW-0378">Hydrolase</keyword>
<evidence type="ECO:0000256" key="1">
    <source>
        <dbReference type="ARBA" id="ARBA00009865"/>
    </source>
</evidence>
<dbReference type="InterPro" id="IPR023296">
    <property type="entry name" value="Glyco_hydro_beta-prop_sf"/>
</dbReference>
<name>A0A3Q9V0V1_9MICO</name>
<reference evidence="7 8" key="1">
    <citation type="submission" date="2018-03" db="EMBL/GenBank/DDBJ databases">
        <title>Bacteriophage NCPPB3778 and a type I-E CRISPR drive the evolution of the US Biological Select Agent, Rathayibacter toxicus.</title>
        <authorList>
            <person name="Davis E.W.II."/>
            <person name="Tabima J.F."/>
            <person name="Weisberg A.J."/>
            <person name="Dantas Lopes L."/>
            <person name="Wiseman M.S."/>
            <person name="Wiseman M.S."/>
            <person name="Pupko T."/>
            <person name="Belcher M.S."/>
            <person name="Sechler A.J."/>
            <person name="Tancos M.A."/>
            <person name="Schroeder B.K."/>
            <person name="Murray T.D."/>
            <person name="Luster D.G."/>
            <person name="Schneider W.L."/>
            <person name="Rogers E."/>
            <person name="Andreote F.D."/>
            <person name="Grunwald N.J."/>
            <person name="Putnam M.L."/>
            <person name="Chang J.H."/>
        </authorList>
    </citation>
    <scope>NUCLEOTIDE SEQUENCE [LARGE SCALE GENOMIC DNA]</scope>
    <source>
        <strain evidence="7 8">DSM 15932</strain>
    </source>
</reference>
<dbReference type="SUPFAM" id="SSF75005">
    <property type="entry name" value="Arabinanase/levansucrase/invertase"/>
    <property type="match status" value="1"/>
</dbReference>
<organism evidence="7 8">
    <name type="scientific">Rathayibacter festucae DSM 15932</name>
    <dbReference type="NCBI Taxonomy" id="1328866"/>
    <lineage>
        <taxon>Bacteria</taxon>
        <taxon>Bacillati</taxon>
        <taxon>Actinomycetota</taxon>
        <taxon>Actinomycetes</taxon>
        <taxon>Micrococcales</taxon>
        <taxon>Microbacteriaceae</taxon>
        <taxon>Rathayibacter</taxon>
    </lineage>
</organism>
<dbReference type="EMBL" id="CP028137">
    <property type="protein sequence ID" value="AZZ52952.1"/>
    <property type="molecule type" value="Genomic_DNA"/>
</dbReference>
<evidence type="ECO:0000256" key="4">
    <source>
        <dbReference type="RuleBase" id="RU361187"/>
    </source>
</evidence>
<dbReference type="Pfam" id="PF00652">
    <property type="entry name" value="Ricin_B_lectin"/>
    <property type="match status" value="1"/>
</dbReference>
<comment type="similarity">
    <text evidence="1 4">Belongs to the glycosyl hydrolase 43 family.</text>
</comment>
<dbReference type="SUPFAM" id="SSF50370">
    <property type="entry name" value="Ricin B-like lectins"/>
    <property type="match status" value="1"/>
</dbReference>
<sequence length="464" mass="49161">MALATAALVAVTGLAPATAAPQTVTNGTQFLTTQGQPIHGHGAGLLKVGQYYYWVGQSTDADNRFISVPLYRSTDFKNWEFRGDILTRNSSPDLNVSTIERPKLVYNAATQKYVLWMHWENGRDYTQGRVAVATSSTVDGSYAYQGSFRPQGYESRDMTVYQDDDGSAYLFSSTAIPTTNASTAIFKLNASYTNVESFQGLHWENQSREAPTIFKRNGVYFALSSGTTGWSPNQNKYSTATKITGPWSTPTDFGGPTGNRSQPTYVATISGSAGTSYLYMGDRWAGANNGAVNDSSYVWQPLQFPSNTSVAMPEVDGVVIDTAAGTVNAAPALPRSTIKSASSGLCVNVADDSTATGSKVVQWTCGNGSNAVFARASAGGYVQFQTQHSGLCLAQSGSSGSGGALVQAPCTSGSTAQWQVSGQTIVNRASGACLDVPDESTTAGRQLGTWSCNGGNHQKWSFVA</sequence>
<dbReference type="InterPro" id="IPR035992">
    <property type="entry name" value="Ricin_B-like_lectins"/>
</dbReference>
<dbReference type="Gene3D" id="2.115.10.20">
    <property type="entry name" value="Glycosyl hydrolase domain, family 43"/>
    <property type="match status" value="1"/>
</dbReference>
<evidence type="ECO:0000256" key="2">
    <source>
        <dbReference type="ARBA" id="ARBA00022801"/>
    </source>
</evidence>
<protein>
    <submittedName>
        <fullName evidence="7">Beta-xylosidase</fullName>
    </submittedName>
</protein>
<evidence type="ECO:0000256" key="3">
    <source>
        <dbReference type="ARBA" id="ARBA00023295"/>
    </source>
</evidence>
<evidence type="ECO:0000313" key="7">
    <source>
        <dbReference type="EMBL" id="AZZ52952.1"/>
    </source>
</evidence>
<proteinExistence type="inferred from homology"/>
<dbReference type="AlphaFoldDB" id="A0A3Q9V0V1"/>
<dbReference type="KEGG" id="rfs:C1I64_13495"/>
<keyword evidence="3 4" id="KW-0326">Glycosidase</keyword>
<dbReference type="GO" id="GO:0004553">
    <property type="term" value="F:hydrolase activity, hydrolyzing O-glycosyl compounds"/>
    <property type="evidence" value="ECO:0007669"/>
    <property type="project" value="InterPro"/>
</dbReference>
<keyword evidence="5" id="KW-0732">Signal</keyword>
<dbReference type="InterPro" id="IPR006710">
    <property type="entry name" value="Glyco_hydro_43"/>
</dbReference>
<feature type="chain" id="PRO_5018604638" evidence="5">
    <location>
        <begin position="20"/>
        <end position="464"/>
    </location>
</feature>
<dbReference type="PANTHER" id="PTHR22925">
    <property type="entry name" value="GLYCOSYL HYDROLASE 43 FAMILY MEMBER"/>
    <property type="match status" value="1"/>
</dbReference>
<dbReference type="Pfam" id="PF04616">
    <property type="entry name" value="Glyco_hydro_43"/>
    <property type="match status" value="1"/>
</dbReference>
<dbReference type="CDD" id="cd00161">
    <property type="entry name" value="beta-trefoil_Ricin-like"/>
    <property type="match status" value="1"/>
</dbReference>
<gene>
    <name evidence="7" type="ORF">C1I64_13495</name>
</gene>
<evidence type="ECO:0000256" key="5">
    <source>
        <dbReference type="SAM" id="SignalP"/>
    </source>
</evidence>
<dbReference type="GO" id="GO:0005975">
    <property type="term" value="P:carbohydrate metabolic process"/>
    <property type="evidence" value="ECO:0007669"/>
    <property type="project" value="InterPro"/>
</dbReference>
<dbReference type="PROSITE" id="PS50231">
    <property type="entry name" value="RICIN_B_LECTIN"/>
    <property type="match status" value="1"/>
</dbReference>
<feature type="domain" description="Ricin B lectin" evidence="6">
    <location>
        <begin position="335"/>
        <end position="463"/>
    </location>
</feature>
<evidence type="ECO:0000313" key="8">
    <source>
        <dbReference type="Proteomes" id="UP000285317"/>
    </source>
</evidence>
<dbReference type="PANTHER" id="PTHR22925:SF3">
    <property type="entry name" value="GLYCOSYL HYDROLASE FAMILY PROTEIN 43"/>
    <property type="match status" value="1"/>
</dbReference>
<dbReference type="CDD" id="cd18822">
    <property type="entry name" value="GH43_CtGH43-like"/>
    <property type="match status" value="1"/>
</dbReference>
<dbReference type="Proteomes" id="UP000285317">
    <property type="component" value="Chromosome"/>
</dbReference>
<evidence type="ECO:0000259" key="6">
    <source>
        <dbReference type="SMART" id="SM00458"/>
    </source>
</evidence>
<dbReference type="SMART" id="SM00458">
    <property type="entry name" value="RICIN"/>
    <property type="match status" value="1"/>
</dbReference>